<organism evidence="1 2">
    <name type="scientific">Marinitoga hydrogenitolerans (strain DSM 16785 / JCM 12826 / AT1271)</name>
    <dbReference type="NCBI Taxonomy" id="1122195"/>
    <lineage>
        <taxon>Bacteria</taxon>
        <taxon>Thermotogati</taxon>
        <taxon>Thermotogota</taxon>
        <taxon>Thermotogae</taxon>
        <taxon>Petrotogales</taxon>
        <taxon>Petrotogaceae</taxon>
        <taxon>Marinitoga</taxon>
    </lineage>
</organism>
<gene>
    <name evidence="1" type="ORF">SAMN02745164_00774</name>
</gene>
<dbReference type="STRING" id="1122195.SAMN02745164_00774"/>
<comment type="caution">
    <text evidence="1">The sequence shown here is derived from an EMBL/GenBank/DDBJ whole genome shotgun (WGS) entry which is preliminary data.</text>
</comment>
<protein>
    <recommendedName>
        <fullName evidence="3">DUF5723 domain-containing protein</fullName>
    </recommendedName>
</protein>
<dbReference type="EMBL" id="FQUI01000008">
    <property type="protein sequence ID" value="SHE60195.1"/>
    <property type="molecule type" value="Genomic_DNA"/>
</dbReference>
<evidence type="ECO:0000313" key="1">
    <source>
        <dbReference type="EMBL" id="SHE60195.1"/>
    </source>
</evidence>
<reference evidence="1" key="1">
    <citation type="submission" date="2016-11" db="EMBL/GenBank/DDBJ databases">
        <authorList>
            <person name="Varghese N."/>
            <person name="Submissions S."/>
        </authorList>
    </citation>
    <scope>NUCLEOTIDE SEQUENCE [LARGE SCALE GENOMIC DNA]</scope>
    <source>
        <strain evidence="1">DSM 16785</strain>
    </source>
</reference>
<accession>A0A1M4UU35</accession>
<proteinExistence type="predicted"/>
<keyword evidence="2" id="KW-1185">Reference proteome</keyword>
<dbReference type="RefSeq" id="WP_072863623.1">
    <property type="nucleotide sequence ID" value="NZ_FQUI01000008.1"/>
</dbReference>
<name>A0A1M4UU35_MARH1</name>
<dbReference type="Proteomes" id="UP000184334">
    <property type="component" value="Unassembled WGS sequence"/>
</dbReference>
<dbReference type="OrthoDB" id="44853at2"/>
<evidence type="ECO:0000313" key="2">
    <source>
        <dbReference type="Proteomes" id="UP000184334"/>
    </source>
</evidence>
<dbReference type="AlphaFoldDB" id="A0A1M4UU35"/>
<evidence type="ECO:0008006" key="3">
    <source>
        <dbReference type="Google" id="ProtNLM"/>
    </source>
</evidence>
<sequence length="418" mass="47163">MKKLLIFTIIIFSVLSFSNPNINKPWNYSFNPALVDYGTRNLIDIGVSGDVNFIQPFINFGDLFKDEIIIDFNDIYDNLGEEPLPINLNADVSAFGKIHLWFLSYAKIVDLKTNTKVALPNDLMKLLSYGNVENGVIVDLNGEGFLNSNIIFTDTNYLSFVSKNSIFGLSFSNFLPIAIIRSNVDFNQTSNIENATLKINYNLNGDVYSSLKSLNTLILNDYDDYDNHDSEIDEDILNSLGENAGLKMSFGYINKSNRWGISINDIVIKNAEMKYTYTLSATGNILVDNMNIETDQGTPTLEMLDESSSRVFPEVPLDLPMNISAFYTFNFLFDITPHLQYYFGKGLDWGINFDGNLLFIPFWLDISNKIDYWTLNTGFGINIHIIDINASVESASQEFGNILNFKNLAFKLNIGIGI</sequence>